<dbReference type="EMBL" id="JAQQBS010000002">
    <property type="protein sequence ID" value="KAK0173049.1"/>
    <property type="molecule type" value="Genomic_DNA"/>
</dbReference>
<dbReference type="InterPro" id="IPR036322">
    <property type="entry name" value="WD40_repeat_dom_sf"/>
</dbReference>
<dbReference type="PANTHER" id="PTHR19918">
    <property type="entry name" value="CELL DIVISION CYCLE 20 CDC20 FIZZY -RELATED"/>
    <property type="match status" value="1"/>
</dbReference>
<evidence type="ECO:0000313" key="4">
    <source>
        <dbReference type="EMBL" id="KAK0173049.1"/>
    </source>
</evidence>
<dbReference type="PANTHER" id="PTHR19918:SF52">
    <property type="entry name" value="PROTEIN CORTEX"/>
    <property type="match status" value="1"/>
</dbReference>
<dbReference type="GO" id="GO:0005680">
    <property type="term" value="C:anaphase-promoting complex"/>
    <property type="evidence" value="ECO:0007669"/>
    <property type="project" value="TreeGrafter"/>
</dbReference>
<evidence type="ECO:0000256" key="2">
    <source>
        <dbReference type="ARBA" id="ARBA00022737"/>
    </source>
</evidence>
<dbReference type="GO" id="GO:1905786">
    <property type="term" value="P:positive regulation of anaphase-promoting complex-dependent catabolic process"/>
    <property type="evidence" value="ECO:0007669"/>
    <property type="project" value="TreeGrafter"/>
</dbReference>
<protein>
    <submittedName>
        <fullName evidence="4">Uncharacterized protein</fullName>
    </submittedName>
</protein>
<accession>A0AA39KTD5</accession>
<dbReference type="Gene3D" id="2.130.10.10">
    <property type="entry name" value="YVTN repeat-like/Quinoprotein amine dehydrogenase"/>
    <property type="match status" value="1"/>
</dbReference>
<comment type="caution">
    <text evidence="4">The sequence shown here is derived from an EMBL/GenBank/DDBJ whole genome shotgun (WGS) entry which is preliminary data.</text>
</comment>
<keyword evidence="1 3" id="KW-0853">WD repeat</keyword>
<keyword evidence="5" id="KW-1185">Reference proteome</keyword>
<organism evidence="4 5">
    <name type="scientific">Microctonus aethiopoides</name>
    <dbReference type="NCBI Taxonomy" id="144406"/>
    <lineage>
        <taxon>Eukaryota</taxon>
        <taxon>Metazoa</taxon>
        <taxon>Ecdysozoa</taxon>
        <taxon>Arthropoda</taxon>
        <taxon>Hexapoda</taxon>
        <taxon>Insecta</taxon>
        <taxon>Pterygota</taxon>
        <taxon>Neoptera</taxon>
        <taxon>Endopterygota</taxon>
        <taxon>Hymenoptera</taxon>
        <taxon>Apocrita</taxon>
        <taxon>Ichneumonoidea</taxon>
        <taxon>Braconidae</taxon>
        <taxon>Euphorinae</taxon>
        <taxon>Microctonus</taxon>
    </lineage>
</organism>
<dbReference type="SMART" id="SM00320">
    <property type="entry name" value="WD40"/>
    <property type="match status" value="3"/>
</dbReference>
<dbReference type="Pfam" id="PF00400">
    <property type="entry name" value="WD40"/>
    <property type="match status" value="2"/>
</dbReference>
<dbReference type="AlphaFoldDB" id="A0AA39KTD5"/>
<dbReference type="GO" id="GO:0031145">
    <property type="term" value="P:anaphase-promoting complex-dependent catabolic process"/>
    <property type="evidence" value="ECO:0007669"/>
    <property type="project" value="TreeGrafter"/>
</dbReference>
<dbReference type="InterPro" id="IPR001680">
    <property type="entry name" value="WD40_rpt"/>
</dbReference>
<dbReference type="InterPro" id="IPR033010">
    <property type="entry name" value="Cdc20/Fizzy"/>
</dbReference>
<dbReference type="GO" id="GO:0010997">
    <property type="term" value="F:anaphase-promoting complex binding"/>
    <property type="evidence" value="ECO:0007669"/>
    <property type="project" value="InterPro"/>
</dbReference>
<reference evidence="4" key="1">
    <citation type="journal article" date="2023" name="bioRxiv">
        <title>Scaffold-level genome assemblies of two parasitoid biocontrol wasps reveal the parthenogenesis mechanism and an associated novel virus.</title>
        <authorList>
            <person name="Inwood S."/>
            <person name="Skelly J."/>
            <person name="Guhlin J."/>
            <person name="Harrop T."/>
            <person name="Goldson S."/>
            <person name="Dearden P."/>
        </authorList>
    </citation>
    <scope>NUCLEOTIDE SEQUENCE</scope>
    <source>
        <strain evidence="4">Irish</strain>
        <tissue evidence="4">Whole body</tissue>
    </source>
</reference>
<dbReference type="PROSITE" id="PS50082">
    <property type="entry name" value="WD_REPEATS_2"/>
    <property type="match status" value="1"/>
</dbReference>
<dbReference type="InterPro" id="IPR015943">
    <property type="entry name" value="WD40/YVTN_repeat-like_dom_sf"/>
</dbReference>
<sequence length="544" mass="63030">MLRRVLERQGAAAEAALSDSQSTPLRSHWSGLNPTRLIDKQMTSEQVPVYASLPIPPNQQEISHKNFQRQFIPLYTLSNSTDRFIPQRKDQNFEVSRYNLMHRDYENDHNSERYFNVLHQIKTLTDTSRKRLMIKAMDELNIVRGIGSQKVLNICSKSTRIQKQLPIYKNNRNKLIEDSSMNDVWKVRARNRPLIGSKNKSIKLQGYRRFPSRGAIDWSSKDVIVAAIEQELYFFTNVDTSTSFKIFGAFPEIGTKRIQCVKWSHNGQYVAISSQNMHLVVLDVETEKAVWQHACICENCFIRCICWSKNDREIITGCSEGRLCLFQMFGTQQDRLIHFVQAHNGIILNIGISPNNRYVVSTGYDKGVRVYLFPELDIFLEIEYFDATEAHAWHPWEAGMLCIGGGLGDGSLSLWDVTRQQCIGYRRIDYLGYVRHLAWNKLTGELVVVWYYWENTETRQITIPVLSSWDRVVDVINFEETERNSSIANIIWNPDHTVIGLQTEAHIHCFNICGNHADAWLKKIDKRKQQLIAKKSVFDLCCIR</sequence>
<dbReference type="Proteomes" id="UP001168990">
    <property type="component" value="Unassembled WGS sequence"/>
</dbReference>
<feature type="repeat" description="WD" evidence="3">
    <location>
        <begin position="340"/>
        <end position="371"/>
    </location>
</feature>
<gene>
    <name evidence="4" type="ORF">PV328_006303</name>
</gene>
<dbReference type="GO" id="GO:1990757">
    <property type="term" value="F:ubiquitin ligase activator activity"/>
    <property type="evidence" value="ECO:0007669"/>
    <property type="project" value="TreeGrafter"/>
</dbReference>
<evidence type="ECO:0000256" key="3">
    <source>
        <dbReference type="PROSITE-ProRule" id="PRU00221"/>
    </source>
</evidence>
<name>A0AA39KTD5_9HYME</name>
<evidence type="ECO:0000313" key="5">
    <source>
        <dbReference type="Proteomes" id="UP001168990"/>
    </source>
</evidence>
<dbReference type="SUPFAM" id="SSF50978">
    <property type="entry name" value="WD40 repeat-like"/>
    <property type="match status" value="1"/>
</dbReference>
<evidence type="ECO:0000256" key="1">
    <source>
        <dbReference type="ARBA" id="ARBA00022574"/>
    </source>
</evidence>
<keyword evidence="2" id="KW-0677">Repeat</keyword>
<proteinExistence type="predicted"/>
<reference evidence="4" key="2">
    <citation type="submission" date="2023-03" db="EMBL/GenBank/DDBJ databases">
        <authorList>
            <person name="Inwood S.N."/>
            <person name="Skelly J.G."/>
            <person name="Guhlin J."/>
            <person name="Harrop T.W.R."/>
            <person name="Goldson S.G."/>
            <person name="Dearden P.K."/>
        </authorList>
    </citation>
    <scope>NUCLEOTIDE SEQUENCE</scope>
    <source>
        <strain evidence="4">Irish</strain>
        <tissue evidence="4">Whole body</tissue>
    </source>
</reference>